<evidence type="ECO:0000313" key="1">
    <source>
        <dbReference type="EMBL" id="CAE8648935.1"/>
    </source>
</evidence>
<dbReference type="Proteomes" id="UP000626109">
    <property type="component" value="Unassembled WGS sequence"/>
</dbReference>
<protein>
    <submittedName>
        <fullName evidence="1">Uncharacterized protein</fullName>
    </submittedName>
</protein>
<dbReference type="AlphaFoldDB" id="A0A813ID50"/>
<reference evidence="1" key="1">
    <citation type="submission" date="2021-02" db="EMBL/GenBank/DDBJ databases">
        <authorList>
            <person name="Dougan E. K."/>
            <person name="Rhodes N."/>
            <person name="Thang M."/>
            <person name="Chan C."/>
        </authorList>
    </citation>
    <scope>NUCLEOTIDE SEQUENCE</scope>
</reference>
<evidence type="ECO:0000313" key="2">
    <source>
        <dbReference type="Proteomes" id="UP000626109"/>
    </source>
</evidence>
<dbReference type="EMBL" id="CAJNNW010007119">
    <property type="protein sequence ID" value="CAE8648935.1"/>
    <property type="molecule type" value="Genomic_DNA"/>
</dbReference>
<gene>
    <name evidence="1" type="ORF">PGLA2088_LOCUS7006</name>
</gene>
<comment type="caution">
    <text evidence="1">The sequence shown here is derived from an EMBL/GenBank/DDBJ whole genome shotgun (WGS) entry which is preliminary data.</text>
</comment>
<proteinExistence type="predicted"/>
<accession>A0A813ID50</accession>
<name>A0A813ID50_POLGL</name>
<organism evidence="1 2">
    <name type="scientific">Polarella glacialis</name>
    <name type="common">Dinoflagellate</name>
    <dbReference type="NCBI Taxonomy" id="89957"/>
    <lineage>
        <taxon>Eukaryota</taxon>
        <taxon>Sar</taxon>
        <taxon>Alveolata</taxon>
        <taxon>Dinophyceae</taxon>
        <taxon>Suessiales</taxon>
        <taxon>Suessiaceae</taxon>
        <taxon>Polarella</taxon>
    </lineage>
</organism>
<sequence>MFQETALELIELVTDDAGSHSVNAMVAAMRADSIFKQITSGRNSLSHVPCPPGDSLVSEQLWALFQKPTIHRANGHLNAHAVTKQLNQARMVQTQLQLNNILLAF</sequence>